<feature type="compositionally biased region" description="Low complexity" evidence="1">
    <location>
        <begin position="14"/>
        <end position="30"/>
    </location>
</feature>
<reference evidence="2 3" key="1">
    <citation type="journal article" date="2019" name="J. Hered.">
        <title>An Improved Genome Assembly for Drosophila navojoa, the Basal Species in the mojavensis Cluster.</title>
        <authorList>
            <person name="Vanderlinde T."/>
            <person name="Dupim E.G."/>
            <person name="Nazario-Yepiz N.O."/>
            <person name="Carvalho A.B."/>
        </authorList>
    </citation>
    <scope>NUCLEOTIDE SEQUENCE [LARGE SCALE GENOMIC DNA]</scope>
    <source>
        <strain evidence="2">Navoj_Jal97</strain>
        <tissue evidence="2">Whole organism</tissue>
    </source>
</reference>
<gene>
    <name evidence="2" type="ORF">AWZ03_012383</name>
</gene>
<organism evidence="2 3">
    <name type="scientific">Drosophila navojoa</name>
    <name type="common">Fruit fly</name>
    <dbReference type="NCBI Taxonomy" id="7232"/>
    <lineage>
        <taxon>Eukaryota</taxon>
        <taxon>Metazoa</taxon>
        <taxon>Ecdysozoa</taxon>
        <taxon>Arthropoda</taxon>
        <taxon>Hexapoda</taxon>
        <taxon>Insecta</taxon>
        <taxon>Pterygota</taxon>
        <taxon>Neoptera</taxon>
        <taxon>Endopterygota</taxon>
        <taxon>Diptera</taxon>
        <taxon>Brachycera</taxon>
        <taxon>Muscomorpha</taxon>
        <taxon>Ephydroidea</taxon>
        <taxon>Drosophilidae</taxon>
        <taxon>Drosophila</taxon>
    </lineage>
</organism>
<feature type="compositionally biased region" description="Polar residues" evidence="1">
    <location>
        <begin position="31"/>
        <end position="40"/>
    </location>
</feature>
<dbReference type="AlphaFoldDB" id="A0A484B047"/>
<accession>A0A484B047</accession>
<proteinExistence type="predicted"/>
<name>A0A484B047_DRONA</name>
<evidence type="ECO:0000313" key="2">
    <source>
        <dbReference type="EMBL" id="TDG41195.1"/>
    </source>
</evidence>
<dbReference type="EMBL" id="LSRL02000394">
    <property type="protein sequence ID" value="TDG41195.1"/>
    <property type="molecule type" value="Genomic_DNA"/>
</dbReference>
<keyword evidence="3" id="KW-1185">Reference proteome</keyword>
<protein>
    <submittedName>
        <fullName evidence="2">Uncharacterized protein</fullName>
    </submittedName>
</protein>
<dbReference type="Proteomes" id="UP000295192">
    <property type="component" value="Unassembled WGS sequence"/>
</dbReference>
<feature type="region of interest" description="Disordered" evidence="1">
    <location>
        <begin position="1"/>
        <end position="46"/>
    </location>
</feature>
<comment type="caution">
    <text evidence="2">The sequence shown here is derived from an EMBL/GenBank/DDBJ whole genome shotgun (WGS) entry which is preliminary data.</text>
</comment>
<evidence type="ECO:0000313" key="3">
    <source>
        <dbReference type="Proteomes" id="UP000295192"/>
    </source>
</evidence>
<evidence type="ECO:0000256" key="1">
    <source>
        <dbReference type="SAM" id="MobiDB-lite"/>
    </source>
</evidence>
<sequence>MATKGIVDVTGGWQQQEQHQQQQEQQEQEQPCGSANNSSMPLGPLGPLGAARLLTGQWQVTGGGWGSLESLLITALIDQAQRWMATFTFANAWRLLIKPSNHTEAGK</sequence>